<gene>
    <name evidence="1" type="ORF">GK108_00145</name>
</gene>
<keyword evidence="2" id="KW-1185">Reference proteome</keyword>
<evidence type="ECO:0000313" key="1">
    <source>
        <dbReference type="EMBL" id="NDU93272.1"/>
    </source>
</evidence>
<sequence>MKRLRSLFSAFVLTALVFGCIKEEPACGCVFPESPLKGDWKLAKITYGLTQKTVTPQEAGYTETISFLGDYGSGNFKLVRNGIPVQTSEFSINFPNGGNSEGIIYFRIDTTQQSFRLADNKLFLAERTRQNVVIADGSTYEYNR</sequence>
<dbReference type="RefSeq" id="WP_163940974.1">
    <property type="nucleotide sequence ID" value="NZ_JAAFZH010000001.1"/>
</dbReference>
<proteinExistence type="predicted"/>
<name>A0A6L9L181_9BACT</name>
<comment type="caution">
    <text evidence="1">The sequence shown here is derived from an EMBL/GenBank/DDBJ whole genome shotgun (WGS) entry which is preliminary data.</text>
</comment>
<evidence type="ECO:0000313" key="2">
    <source>
        <dbReference type="Proteomes" id="UP000474175"/>
    </source>
</evidence>
<dbReference type="Proteomes" id="UP000474175">
    <property type="component" value="Unassembled WGS sequence"/>
</dbReference>
<organism evidence="1 2">
    <name type="scientific">Spirosoma terrae</name>
    <dbReference type="NCBI Taxonomy" id="1968276"/>
    <lineage>
        <taxon>Bacteria</taxon>
        <taxon>Pseudomonadati</taxon>
        <taxon>Bacteroidota</taxon>
        <taxon>Cytophagia</taxon>
        <taxon>Cytophagales</taxon>
        <taxon>Cytophagaceae</taxon>
        <taxon>Spirosoma</taxon>
    </lineage>
</organism>
<protein>
    <recommendedName>
        <fullName evidence="3">Lipocalin-like domain-containing protein</fullName>
    </recommendedName>
</protein>
<dbReference type="PROSITE" id="PS51257">
    <property type="entry name" value="PROKAR_LIPOPROTEIN"/>
    <property type="match status" value="1"/>
</dbReference>
<accession>A0A6L9L181</accession>
<reference evidence="1 2" key="1">
    <citation type="submission" date="2020-02" db="EMBL/GenBank/DDBJ databases">
        <title>Draft genome sequence of two Spirosoma agri KCTC 52727 and Spirosoma terrae KCTC 52035.</title>
        <authorList>
            <person name="Rojas J."/>
            <person name="Ambika Manirajan B."/>
            <person name="Suarez C."/>
            <person name="Ratering S."/>
            <person name="Schnell S."/>
        </authorList>
    </citation>
    <scope>NUCLEOTIDE SEQUENCE [LARGE SCALE GENOMIC DNA]</scope>
    <source>
        <strain evidence="1 2">KCTC 52035</strain>
    </source>
</reference>
<dbReference type="AlphaFoldDB" id="A0A6L9L181"/>
<evidence type="ECO:0008006" key="3">
    <source>
        <dbReference type="Google" id="ProtNLM"/>
    </source>
</evidence>
<dbReference type="EMBL" id="JAAFZH010000001">
    <property type="protein sequence ID" value="NDU93272.1"/>
    <property type="molecule type" value="Genomic_DNA"/>
</dbReference>